<feature type="transmembrane region" description="Helical" evidence="1">
    <location>
        <begin position="20"/>
        <end position="39"/>
    </location>
</feature>
<dbReference type="AlphaFoldDB" id="A0A1H2R666"/>
<gene>
    <name evidence="2" type="ORF">SAMN04488001_0393</name>
</gene>
<name>A0A1H2R666_9RHOB</name>
<keyword evidence="1" id="KW-0812">Transmembrane</keyword>
<proteinExistence type="predicted"/>
<dbReference type="OrthoDB" id="5525128at2"/>
<keyword evidence="1" id="KW-0472">Membrane</keyword>
<dbReference type="RefSeq" id="WP_089943591.1">
    <property type="nucleotide sequence ID" value="NZ_FNOI01000001.1"/>
</dbReference>
<organism evidence="2 3">
    <name type="scientific">Litoreibacter albidus</name>
    <dbReference type="NCBI Taxonomy" id="670155"/>
    <lineage>
        <taxon>Bacteria</taxon>
        <taxon>Pseudomonadati</taxon>
        <taxon>Pseudomonadota</taxon>
        <taxon>Alphaproteobacteria</taxon>
        <taxon>Rhodobacterales</taxon>
        <taxon>Roseobacteraceae</taxon>
        <taxon>Litoreibacter</taxon>
    </lineage>
</organism>
<evidence type="ECO:0008006" key="4">
    <source>
        <dbReference type="Google" id="ProtNLM"/>
    </source>
</evidence>
<evidence type="ECO:0000256" key="1">
    <source>
        <dbReference type="SAM" id="Phobius"/>
    </source>
</evidence>
<keyword evidence="3" id="KW-1185">Reference proteome</keyword>
<dbReference type="EMBL" id="FNOI01000001">
    <property type="protein sequence ID" value="SDW14815.1"/>
    <property type="molecule type" value="Genomic_DNA"/>
</dbReference>
<evidence type="ECO:0000313" key="3">
    <source>
        <dbReference type="Proteomes" id="UP000199441"/>
    </source>
</evidence>
<sequence>MKYLVSRFLGSETGAVTLDWVILSAGIIGLALASMGVVIGGTQDLTGDVDGNLSNQTATTSF</sequence>
<accession>A0A1H2R666</accession>
<dbReference type="STRING" id="670155.SAMN04488001_0393"/>
<dbReference type="Proteomes" id="UP000199441">
    <property type="component" value="Unassembled WGS sequence"/>
</dbReference>
<keyword evidence="1" id="KW-1133">Transmembrane helix</keyword>
<protein>
    <recommendedName>
        <fullName evidence="4">Flp pilus assembly protein, pilin Flp</fullName>
    </recommendedName>
</protein>
<evidence type="ECO:0000313" key="2">
    <source>
        <dbReference type="EMBL" id="SDW14815.1"/>
    </source>
</evidence>
<reference evidence="3" key="1">
    <citation type="submission" date="2016-10" db="EMBL/GenBank/DDBJ databases">
        <authorList>
            <person name="Varghese N."/>
            <person name="Submissions S."/>
        </authorList>
    </citation>
    <scope>NUCLEOTIDE SEQUENCE [LARGE SCALE GENOMIC DNA]</scope>
    <source>
        <strain evidence="3">DSM 26922</strain>
    </source>
</reference>